<protein>
    <submittedName>
        <fullName evidence="1">Uncharacterized protein</fullName>
    </submittedName>
</protein>
<feature type="non-terminal residue" evidence="1">
    <location>
        <position position="70"/>
    </location>
</feature>
<sequence>MPRLMAGQFCFCGDVARGVDAGVGEDAGCGLLRSVGGVLGYRQKSVYGPGVSGPVPAAPTVLDPVAVFPA</sequence>
<reference evidence="1 2" key="1">
    <citation type="submission" date="2019-03" db="EMBL/GenBank/DDBJ databases">
        <title>Reclassification of Micrococcus aloeverae and Micrococcus yunnanensis as later heterotypic synonyms of Micrococcus luteus.</title>
        <authorList>
            <person name="Huang C.-H."/>
        </authorList>
    </citation>
    <scope>NUCLEOTIDE SEQUENCE [LARGE SCALE GENOMIC DNA]</scope>
    <source>
        <strain evidence="1 2">BCRC 12151</strain>
    </source>
</reference>
<evidence type="ECO:0000313" key="1">
    <source>
        <dbReference type="EMBL" id="TFH98347.1"/>
    </source>
</evidence>
<evidence type="ECO:0000313" key="2">
    <source>
        <dbReference type="Proteomes" id="UP000297477"/>
    </source>
</evidence>
<dbReference type="EMBL" id="SPKT01000019">
    <property type="protein sequence ID" value="TFH98347.1"/>
    <property type="molecule type" value="Genomic_DNA"/>
</dbReference>
<dbReference type="Proteomes" id="UP000297477">
    <property type="component" value="Unassembled WGS sequence"/>
</dbReference>
<keyword evidence="2" id="KW-1185">Reference proteome</keyword>
<gene>
    <name evidence="1" type="ORF">E4A49_09220</name>
</gene>
<accession>A0ABY2JYB2</accession>
<comment type="caution">
    <text evidence="1">The sequence shown here is derived from an EMBL/GenBank/DDBJ whole genome shotgun (WGS) entry which is preliminary data.</text>
</comment>
<name>A0ABY2JYB2_9MICC</name>
<proteinExistence type="predicted"/>
<organism evidence="1 2">
    <name type="scientific">Micrococcus lylae</name>
    <dbReference type="NCBI Taxonomy" id="1273"/>
    <lineage>
        <taxon>Bacteria</taxon>
        <taxon>Bacillati</taxon>
        <taxon>Actinomycetota</taxon>
        <taxon>Actinomycetes</taxon>
        <taxon>Micrococcales</taxon>
        <taxon>Micrococcaceae</taxon>
        <taxon>Micrococcus</taxon>
    </lineage>
</organism>